<evidence type="ECO:0000256" key="5">
    <source>
        <dbReference type="ARBA" id="ARBA00022691"/>
    </source>
</evidence>
<keyword evidence="5" id="KW-0949">S-adenosyl-L-methionine</keyword>
<feature type="domain" description="CheR-type methyltransferase" evidence="6">
    <location>
        <begin position="1"/>
        <end position="275"/>
    </location>
</feature>
<dbReference type="Pfam" id="PF01739">
    <property type="entry name" value="CheR"/>
    <property type="match status" value="1"/>
</dbReference>
<evidence type="ECO:0000256" key="1">
    <source>
        <dbReference type="ARBA" id="ARBA00001541"/>
    </source>
</evidence>
<dbReference type="SMART" id="SM00138">
    <property type="entry name" value="MeTrc"/>
    <property type="match status" value="1"/>
</dbReference>
<dbReference type="PATRIC" id="fig|38307.3.peg.838"/>
<dbReference type="GO" id="GO:0008983">
    <property type="term" value="F:protein-glutamate O-methyltransferase activity"/>
    <property type="evidence" value="ECO:0007669"/>
    <property type="project" value="UniProtKB-EC"/>
</dbReference>
<name>A0A1B6VLL7_9PROT</name>
<dbReference type="SUPFAM" id="SSF53335">
    <property type="entry name" value="S-adenosyl-L-methionine-dependent methyltransferases"/>
    <property type="match status" value="1"/>
</dbReference>
<dbReference type="InterPro" id="IPR036804">
    <property type="entry name" value="CheR_N_sf"/>
</dbReference>
<proteinExistence type="predicted"/>
<protein>
    <recommendedName>
        <fullName evidence="2">protein-glutamate O-methyltransferase</fullName>
        <ecNumber evidence="2">2.1.1.80</ecNumber>
    </recommendedName>
</protein>
<dbReference type="Proteomes" id="UP000077786">
    <property type="component" value="Unassembled WGS sequence"/>
</dbReference>
<dbReference type="PRINTS" id="PR00996">
    <property type="entry name" value="CHERMTFRASE"/>
</dbReference>
<dbReference type="PANTHER" id="PTHR24422:SF19">
    <property type="entry name" value="CHEMOTAXIS PROTEIN METHYLTRANSFERASE"/>
    <property type="match status" value="1"/>
</dbReference>
<evidence type="ECO:0000259" key="6">
    <source>
        <dbReference type="PROSITE" id="PS50123"/>
    </source>
</evidence>
<dbReference type="InterPro" id="IPR000780">
    <property type="entry name" value="CheR_MeTrfase"/>
</dbReference>
<keyword evidence="3" id="KW-0489">Methyltransferase</keyword>
<keyword evidence="4" id="KW-0808">Transferase</keyword>
<reference evidence="7 8" key="1">
    <citation type="submission" date="2016-03" db="EMBL/GenBank/DDBJ databases">
        <title>Draft genome sequence of Gluconobacter cerinus strain CECT 9110.</title>
        <authorList>
            <person name="Sainz F."/>
            <person name="Mas A."/>
            <person name="Torija M.J."/>
        </authorList>
    </citation>
    <scope>NUCLEOTIDE SEQUENCE [LARGE SCALE GENOMIC DNA]</scope>
    <source>
        <strain evidence="7 8">CECT 9110</strain>
    </source>
</reference>
<dbReference type="Gene3D" id="3.40.50.150">
    <property type="entry name" value="Vaccinia Virus protein VP39"/>
    <property type="match status" value="1"/>
</dbReference>
<gene>
    <name evidence="7" type="ORF">A0123_00816</name>
</gene>
<sequence>MNNNKEALRKKDLFIVRDIAKKISGIHLNENKSYSANLKISRILKDFNFENINDYLKIIESNEGKYKKEEIISALTTNVTSFFRENHHFDYLLRLLCHDFHAEIMRDENIRIWSSACSSGEEAYSAAMTVAEALSECHLKKIKILGTDIDAEMIRRAKGGVYSKNNIPKNLSEKFDKFCIFFESKFSFLQYINDLVLFRNLNIIDEWPFQSKFHAIFCRNVTIYFDKKTTDILWRRLTSRLHIKGEIYIGHSERITNFEELGLRPIGISAYKKVV</sequence>
<dbReference type="GO" id="GO:0032259">
    <property type="term" value="P:methylation"/>
    <property type="evidence" value="ECO:0007669"/>
    <property type="project" value="UniProtKB-KW"/>
</dbReference>
<dbReference type="RefSeq" id="WP_064273728.1">
    <property type="nucleotide sequence ID" value="NZ_LUTU01000005.1"/>
</dbReference>
<dbReference type="EMBL" id="LUTU01000005">
    <property type="protein sequence ID" value="OAJ68113.1"/>
    <property type="molecule type" value="Genomic_DNA"/>
</dbReference>
<dbReference type="AlphaFoldDB" id="A0A1B6VLL7"/>
<evidence type="ECO:0000256" key="2">
    <source>
        <dbReference type="ARBA" id="ARBA00012534"/>
    </source>
</evidence>
<dbReference type="PANTHER" id="PTHR24422">
    <property type="entry name" value="CHEMOTAXIS PROTEIN METHYLTRANSFERASE"/>
    <property type="match status" value="1"/>
</dbReference>
<evidence type="ECO:0000313" key="8">
    <source>
        <dbReference type="Proteomes" id="UP000077786"/>
    </source>
</evidence>
<dbReference type="InterPro" id="IPR029063">
    <property type="entry name" value="SAM-dependent_MTases_sf"/>
</dbReference>
<accession>A0A1B6VLL7</accession>
<dbReference type="InterPro" id="IPR050903">
    <property type="entry name" value="Bact_Chemotaxis_MeTrfase"/>
</dbReference>
<dbReference type="InterPro" id="IPR022642">
    <property type="entry name" value="CheR_C"/>
</dbReference>
<dbReference type="SUPFAM" id="SSF47757">
    <property type="entry name" value="Chemotaxis receptor methyltransferase CheR, N-terminal domain"/>
    <property type="match status" value="1"/>
</dbReference>
<comment type="catalytic activity">
    <reaction evidence="1">
        <text>L-glutamyl-[protein] + S-adenosyl-L-methionine = [protein]-L-glutamate 5-O-methyl ester + S-adenosyl-L-homocysteine</text>
        <dbReference type="Rhea" id="RHEA:24452"/>
        <dbReference type="Rhea" id="RHEA-COMP:10208"/>
        <dbReference type="Rhea" id="RHEA-COMP:10311"/>
        <dbReference type="ChEBI" id="CHEBI:29973"/>
        <dbReference type="ChEBI" id="CHEBI:57856"/>
        <dbReference type="ChEBI" id="CHEBI:59789"/>
        <dbReference type="ChEBI" id="CHEBI:82795"/>
        <dbReference type="EC" id="2.1.1.80"/>
    </reaction>
</comment>
<dbReference type="EC" id="2.1.1.80" evidence="2"/>
<evidence type="ECO:0000256" key="4">
    <source>
        <dbReference type="ARBA" id="ARBA00022679"/>
    </source>
</evidence>
<dbReference type="PROSITE" id="PS50123">
    <property type="entry name" value="CHER"/>
    <property type="match status" value="1"/>
</dbReference>
<comment type="caution">
    <text evidence="7">The sequence shown here is derived from an EMBL/GenBank/DDBJ whole genome shotgun (WGS) entry which is preliminary data.</text>
</comment>
<organism evidence="7 8">
    <name type="scientific">Gluconobacter cerinus</name>
    <dbReference type="NCBI Taxonomy" id="38307"/>
    <lineage>
        <taxon>Bacteria</taxon>
        <taxon>Pseudomonadati</taxon>
        <taxon>Pseudomonadota</taxon>
        <taxon>Alphaproteobacteria</taxon>
        <taxon>Acetobacterales</taxon>
        <taxon>Acetobacteraceae</taxon>
        <taxon>Gluconobacter</taxon>
    </lineage>
</organism>
<evidence type="ECO:0000256" key="3">
    <source>
        <dbReference type="ARBA" id="ARBA00022603"/>
    </source>
</evidence>
<evidence type="ECO:0000313" key="7">
    <source>
        <dbReference type="EMBL" id="OAJ68113.1"/>
    </source>
</evidence>
<dbReference type="Gene3D" id="1.10.155.10">
    <property type="entry name" value="Chemotaxis receptor methyltransferase CheR, N-terminal domain"/>
    <property type="match status" value="1"/>
</dbReference>
<dbReference type="OrthoDB" id="9816309at2"/>